<reference evidence="3" key="1">
    <citation type="journal article" date="2023" name="Mol. Phylogenet. Evol.">
        <title>Genome-scale phylogeny and comparative genomics of the fungal order Sordariales.</title>
        <authorList>
            <person name="Hensen N."/>
            <person name="Bonometti L."/>
            <person name="Westerberg I."/>
            <person name="Brannstrom I.O."/>
            <person name="Guillou S."/>
            <person name="Cros-Aarteil S."/>
            <person name="Calhoun S."/>
            <person name="Haridas S."/>
            <person name="Kuo A."/>
            <person name="Mondo S."/>
            <person name="Pangilinan J."/>
            <person name="Riley R."/>
            <person name="LaButti K."/>
            <person name="Andreopoulos B."/>
            <person name="Lipzen A."/>
            <person name="Chen C."/>
            <person name="Yan M."/>
            <person name="Daum C."/>
            <person name="Ng V."/>
            <person name="Clum A."/>
            <person name="Steindorff A."/>
            <person name="Ohm R.A."/>
            <person name="Martin F."/>
            <person name="Silar P."/>
            <person name="Natvig D.O."/>
            <person name="Lalanne C."/>
            <person name="Gautier V."/>
            <person name="Ament-Velasquez S.L."/>
            <person name="Kruys A."/>
            <person name="Hutchinson M.I."/>
            <person name="Powell A.J."/>
            <person name="Barry K."/>
            <person name="Miller A.N."/>
            <person name="Grigoriev I.V."/>
            <person name="Debuchy R."/>
            <person name="Gladieux P."/>
            <person name="Hiltunen Thoren M."/>
            <person name="Johannesson H."/>
        </authorList>
    </citation>
    <scope>NUCLEOTIDE SEQUENCE</scope>
    <source>
        <strain evidence="3">CBS 958.72</strain>
    </source>
</reference>
<dbReference type="Pfam" id="PF25545">
    <property type="entry name" value="DUF7924"/>
    <property type="match status" value="1"/>
</dbReference>
<evidence type="ECO:0000256" key="1">
    <source>
        <dbReference type="SAM" id="MobiDB-lite"/>
    </source>
</evidence>
<sequence>MGSGRDADGYMVPPTPASIRSHSSGSDTRSATRSDATGIGTDSGRSSKSLVEGALYRSLNLPANNIYLRNYDEEYPTDVANLFMTSVRTATPQGRREIKFYTTRLCISLRRVPESQTWSNPKLKVSTPVPDMLYGYNRSAFPKQQVQLISMGSEVVANNQDLLYPFFAIEFKADGLSGGGTMWVATN</sequence>
<dbReference type="EMBL" id="JAULSN010000013">
    <property type="protein sequence ID" value="KAK3361040.1"/>
    <property type="molecule type" value="Genomic_DNA"/>
</dbReference>
<evidence type="ECO:0000313" key="4">
    <source>
        <dbReference type="Proteomes" id="UP001287356"/>
    </source>
</evidence>
<feature type="compositionally biased region" description="Polar residues" evidence="1">
    <location>
        <begin position="18"/>
        <end position="35"/>
    </location>
</feature>
<keyword evidence="4" id="KW-1185">Reference proteome</keyword>
<feature type="domain" description="DUF7924" evidence="2">
    <location>
        <begin position="78"/>
        <end position="186"/>
    </location>
</feature>
<feature type="region of interest" description="Disordered" evidence="1">
    <location>
        <begin position="1"/>
        <end position="47"/>
    </location>
</feature>
<accession>A0AAE0JT97</accession>
<comment type="caution">
    <text evidence="3">The sequence shown here is derived from an EMBL/GenBank/DDBJ whole genome shotgun (WGS) entry which is preliminary data.</text>
</comment>
<dbReference type="InterPro" id="IPR057684">
    <property type="entry name" value="DUF7924"/>
</dbReference>
<protein>
    <recommendedName>
        <fullName evidence="2">DUF7924 domain-containing protein</fullName>
    </recommendedName>
</protein>
<proteinExistence type="predicted"/>
<dbReference type="AlphaFoldDB" id="A0AAE0JT97"/>
<organism evidence="3 4">
    <name type="scientific">Lasiosphaeria ovina</name>
    <dbReference type="NCBI Taxonomy" id="92902"/>
    <lineage>
        <taxon>Eukaryota</taxon>
        <taxon>Fungi</taxon>
        <taxon>Dikarya</taxon>
        <taxon>Ascomycota</taxon>
        <taxon>Pezizomycotina</taxon>
        <taxon>Sordariomycetes</taxon>
        <taxon>Sordariomycetidae</taxon>
        <taxon>Sordariales</taxon>
        <taxon>Lasiosphaeriaceae</taxon>
        <taxon>Lasiosphaeria</taxon>
    </lineage>
</organism>
<evidence type="ECO:0000259" key="2">
    <source>
        <dbReference type="Pfam" id="PF25545"/>
    </source>
</evidence>
<evidence type="ECO:0000313" key="3">
    <source>
        <dbReference type="EMBL" id="KAK3361040.1"/>
    </source>
</evidence>
<reference evidence="3" key="2">
    <citation type="submission" date="2023-06" db="EMBL/GenBank/DDBJ databases">
        <authorList>
            <consortium name="Lawrence Berkeley National Laboratory"/>
            <person name="Haridas S."/>
            <person name="Hensen N."/>
            <person name="Bonometti L."/>
            <person name="Westerberg I."/>
            <person name="Brannstrom I.O."/>
            <person name="Guillou S."/>
            <person name="Cros-Aarteil S."/>
            <person name="Calhoun S."/>
            <person name="Kuo A."/>
            <person name="Mondo S."/>
            <person name="Pangilinan J."/>
            <person name="Riley R."/>
            <person name="Labutti K."/>
            <person name="Andreopoulos B."/>
            <person name="Lipzen A."/>
            <person name="Chen C."/>
            <person name="Yanf M."/>
            <person name="Daum C."/>
            <person name="Ng V."/>
            <person name="Clum A."/>
            <person name="Steindorff A."/>
            <person name="Ohm R."/>
            <person name="Martin F."/>
            <person name="Silar P."/>
            <person name="Natvig D."/>
            <person name="Lalanne C."/>
            <person name="Gautier V."/>
            <person name="Ament-Velasquez S.L."/>
            <person name="Kruys A."/>
            <person name="Hutchinson M.I."/>
            <person name="Powell A.J."/>
            <person name="Barry K."/>
            <person name="Miller A.N."/>
            <person name="Grigoriev I.V."/>
            <person name="Debuchy R."/>
            <person name="Gladieux P."/>
            <person name="Thoren M.H."/>
            <person name="Johannesson H."/>
        </authorList>
    </citation>
    <scope>NUCLEOTIDE SEQUENCE</scope>
    <source>
        <strain evidence="3">CBS 958.72</strain>
    </source>
</reference>
<gene>
    <name evidence="3" type="ORF">B0T24DRAFT_725190</name>
</gene>
<name>A0AAE0JT97_9PEZI</name>
<dbReference type="Proteomes" id="UP001287356">
    <property type="component" value="Unassembled WGS sequence"/>
</dbReference>